<name>A0AAD7IJU0_9AGAR</name>
<dbReference type="Proteomes" id="UP001215280">
    <property type="component" value="Unassembled WGS sequence"/>
</dbReference>
<sequence length="151" mass="16732">MSTINKYNPYQEANGLPESRKTHSTLSPNYPRLMPDTADRDSDPTCSSLRSAYNVLTWELKSLSVTYQYFNGSYSLLDSTPSTLEQGQHISDGSWAGLEYVHNAIDGTGLFSGSYAKAVAERLSLVTLVLYPCIIGPAGPVWQFPRRVFTL</sequence>
<accession>A0AAD7IJU0</accession>
<dbReference type="AlphaFoldDB" id="A0AAD7IJU0"/>
<dbReference type="EMBL" id="JARJLG010000106">
    <property type="protein sequence ID" value="KAJ7744783.1"/>
    <property type="molecule type" value="Genomic_DNA"/>
</dbReference>
<gene>
    <name evidence="2" type="ORF">DFH07DRAFT_963627</name>
</gene>
<evidence type="ECO:0000313" key="3">
    <source>
        <dbReference type="Proteomes" id="UP001215280"/>
    </source>
</evidence>
<keyword evidence="3" id="KW-1185">Reference proteome</keyword>
<proteinExistence type="predicted"/>
<comment type="caution">
    <text evidence="2">The sequence shown here is derived from an EMBL/GenBank/DDBJ whole genome shotgun (WGS) entry which is preliminary data.</text>
</comment>
<protein>
    <submittedName>
        <fullName evidence="2">Uncharacterized protein</fullName>
    </submittedName>
</protein>
<evidence type="ECO:0000256" key="1">
    <source>
        <dbReference type="SAM" id="MobiDB-lite"/>
    </source>
</evidence>
<reference evidence="2" key="1">
    <citation type="submission" date="2023-03" db="EMBL/GenBank/DDBJ databases">
        <title>Massive genome expansion in bonnet fungi (Mycena s.s.) driven by repeated elements and novel gene families across ecological guilds.</title>
        <authorList>
            <consortium name="Lawrence Berkeley National Laboratory"/>
            <person name="Harder C.B."/>
            <person name="Miyauchi S."/>
            <person name="Viragh M."/>
            <person name="Kuo A."/>
            <person name="Thoen E."/>
            <person name="Andreopoulos B."/>
            <person name="Lu D."/>
            <person name="Skrede I."/>
            <person name="Drula E."/>
            <person name="Henrissat B."/>
            <person name="Morin E."/>
            <person name="Kohler A."/>
            <person name="Barry K."/>
            <person name="LaButti K."/>
            <person name="Morin E."/>
            <person name="Salamov A."/>
            <person name="Lipzen A."/>
            <person name="Mereny Z."/>
            <person name="Hegedus B."/>
            <person name="Baldrian P."/>
            <person name="Stursova M."/>
            <person name="Weitz H."/>
            <person name="Taylor A."/>
            <person name="Grigoriev I.V."/>
            <person name="Nagy L.G."/>
            <person name="Martin F."/>
            <person name="Kauserud H."/>
        </authorList>
    </citation>
    <scope>NUCLEOTIDE SEQUENCE</scope>
    <source>
        <strain evidence="2">CBHHK188m</strain>
    </source>
</reference>
<organism evidence="2 3">
    <name type="scientific">Mycena maculata</name>
    <dbReference type="NCBI Taxonomy" id="230809"/>
    <lineage>
        <taxon>Eukaryota</taxon>
        <taxon>Fungi</taxon>
        <taxon>Dikarya</taxon>
        <taxon>Basidiomycota</taxon>
        <taxon>Agaricomycotina</taxon>
        <taxon>Agaricomycetes</taxon>
        <taxon>Agaricomycetidae</taxon>
        <taxon>Agaricales</taxon>
        <taxon>Marasmiineae</taxon>
        <taxon>Mycenaceae</taxon>
        <taxon>Mycena</taxon>
    </lineage>
</organism>
<feature type="region of interest" description="Disordered" evidence="1">
    <location>
        <begin position="1"/>
        <end position="42"/>
    </location>
</feature>
<evidence type="ECO:0000313" key="2">
    <source>
        <dbReference type="EMBL" id="KAJ7744783.1"/>
    </source>
</evidence>